<organism evidence="14 15">
    <name type="scientific">Escovopsis weberi</name>
    <dbReference type="NCBI Taxonomy" id="150374"/>
    <lineage>
        <taxon>Eukaryota</taxon>
        <taxon>Fungi</taxon>
        <taxon>Dikarya</taxon>
        <taxon>Ascomycota</taxon>
        <taxon>Pezizomycotina</taxon>
        <taxon>Sordariomycetes</taxon>
        <taxon>Hypocreomycetidae</taxon>
        <taxon>Hypocreales</taxon>
        <taxon>Hypocreaceae</taxon>
        <taxon>Escovopsis</taxon>
    </lineage>
</organism>
<feature type="domain" description="PI31 proteasome regulator C-terminal" evidence="12">
    <location>
        <begin position="275"/>
        <end position="354"/>
    </location>
</feature>
<dbReference type="PANTHER" id="PTHR13266">
    <property type="entry name" value="PROTEASOME INHIBITOR"/>
    <property type="match status" value="1"/>
</dbReference>
<evidence type="ECO:0000256" key="4">
    <source>
        <dbReference type="ARBA" id="ARBA00022481"/>
    </source>
</evidence>
<evidence type="ECO:0000256" key="11">
    <source>
        <dbReference type="SAM" id="MobiDB-lite"/>
    </source>
</evidence>
<dbReference type="GO" id="GO:0005783">
    <property type="term" value="C:endoplasmic reticulum"/>
    <property type="evidence" value="ECO:0007669"/>
    <property type="project" value="UniProtKB-SubCell"/>
</dbReference>
<dbReference type="GO" id="GO:0000502">
    <property type="term" value="C:proteasome complex"/>
    <property type="evidence" value="ECO:0007669"/>
    <property type="project" value="UniProtKB-KW"/>
</dbReference>
<keyword evidence="5" id="KW-0963">Cytoplasm</keyword>
<dbReference type="InterPro" id="IPR045128">
    <property type="entry name" value="PI31-like"/>
</dbReference>
<dbReference type="OrthoDB" id="68090at2759"/>
<feature type="domain" description="PI31 proteasome regulator N-terminal" evidence="13">
    <location>
        <begin position="32"/>
        <end position="189"/>
    </location>
</feature>
<comment type="function">
    <text evidence="10">Plays an important role in control of proteasome function. Inhibits the hydrolysis of protein and peptide substrates by the 20S proteasome. Also inhibits the activation of the proteasome by the proteasome regulatory proteins PA700 and PA28.</text>
</comment>
<accession>A0A0M8N0T8</accession>
<gene>
    <name evidence="14" type="ORF">ESCO_003966</name>
</gene>
<evidence type="ECO:0000256" key="5">
    <source>
        <dbReference type="ARBA" id="ARBA00022490"/>
    </source>
</evidence>
<dbReference type="GO" id="GO:0070628">
    <property type="term" value="F:proteasome binding"/>
    <property type="evidence" value="ECO:0007669"/>
    <property type="project" value="InterPro"/>
</dbReference>
<evidence type="ECO:0000256" key="10">
    <source>
        <dbReference type="ARBA" id="ARBA00024805"/>
    </source>
</evidence>
<dbReference type="AlphaFoldDB" id="A0A0M8N0T8"/>
<protein>
    <submittedName>
        <fullName evidence="14">Uncharacterized protein</fullName>
    </submittedName>
</protein>
<evidence type="ECO:0000313" key="15">
    <source>
        <dbReference type="Proteomes" id="UP000053831"/>
    </source>
</evidence>
<keyword evidence="8" id="KW-0647">Proteasome</keyword>
<name>A0A0M8N0T8_ESCWE</name>
<dbReference type="Pfam" id="PF08577">
    <property type="entry name" value="PI31_Prot_C"/>
    <property type="match status" value="1"/>
</dbReference>
<reference evidence="14 15" key="1">
    <citation type="submission" date="2015-07" db="EMBL/GenBank/DDBJ databases">
        <title>The genome of the fungus Escovopsis weberi, a specialized disease agent of ant agriculture.</title>
        <authorList>
            <person name="de Man T.J."/>
            <person name="Stajich J.E."/>
            <person name="Kubicek C.P."/>
            <person name="Chenthamara K."/>
            <person name="Atanasova L."/>
            <person name="Druzhinina I.S."/>
            <person name="Birnbaum S."/>
            <person name="Barribeau S.M."/>
            <person name="Teiling C."/>
            <person name="Suen G."/>
            <person name="Currie C."/>
            <person name="Gerardo N.M."/>
        </authorList>
    </citation>
    <scope>NUCLEOTIDE SEQUENCE [LARGE SCALE GENOMIC DNA]</scope>
</reference>
<evidence type="ECO:0000259" key="12">
    <source>
        <dbReference type="Pfam" id="PF08577"/>
    </source>
</evidence>
<evidence type="ECO:0000313" key="14">
    <source>
        <dbReference type="EMBL" id="KOS23216.1"/>
    </source>
</evidence>
<dbReference type="EMBL" id="LGSR01000002">
    <property type="protein sequence ID" value="KOS23216.1"/>
    <property type="molecule type" value="Genomic_DNA"/>
</dbReference>
<dbReference type="PANTHER" id="PTHR13266:SF1">
    <property type="entry name" value="PROTEASOME INHIBITOR PI31 SUBUNIT"/>
    <property type="match status" value="1"/>
</dbReference>
<proteinExistence type="inferred from homology"/>
<comment type="caution">
    <text evidence="14">The sequence shown here is derived from an EMBL/GenBank/DDBJ whole genome shotgun (WGS) entry which is preliminary data.</text>
</comment>
<evidence type="ECO:0000256" key="3">
    <source>
        <dbReference type="ARBA" id="ARBA00006405"/>
    </source>
</evidence>
<feature type="compositionally biased region" description="Gly residues" evidence="11">
    <location>
        <begin position="363"/>
        <end position="375"/>
    </location>
</feature>
<evidence type="ECO:0000256" key="8">
    <source>
        <dbReference type="ARBA" id="ARBA00022942"/>
    </source>
</evidence>
<dbReference type="Pfam" id="PF11566">
    <property type="entry name" value="PI31_Prot_N"/>
    <property type="match status" value="1"/>
</dbReference>
<evidence type="ECO:0000256" key="9">
    <source>
        <dbReference type="ARBA" id="ARBA00022990"/>
    </source>
</evidence>
<dbReference type="InterPro" id="IPR021625">
    <property type="entry name" value="PI31_Prot_N"/>
</dbReference>
<sequence>MADPPSSSPLSLASLAGRMADALPTHASGDDSSDIASSYEVIALLVHAYLSALNFRLYAFDDAAPLDEECQRLAPRLPPQWNRGFGSLGFAYRHKQSTLRFVIRVDRMGSKTDVRGLAVGDDKIHHFEVVTRDVVAGAKLPLRIPFQDGHEDRSHLGSEMHRLFASSEAMQSVITQCRENIVQKLIPKLCAEDYHETEPPIPARAEPGPAFIPPQAPPVPGPIPAYPTLDDPPRLFPRGPVPDFPPPGFEDEHQTGRLPHGPYAPPLGAPLPRGIGHDDLNPPALGPFDPLRPSLVPGHQQPIPPGGFSGMHPTFDDPLFTGEGDDGYGGTGRGRGRVFNPQAPPGARWDPIGPGGNPRFPGPNGGGGNFGGSWF</sequence>
<feature type="region of interest" description="Disordered" evidence="11">
    <location>
        <begin position="324"/>
        <end position="375"/>
    </location>
</feature>
<dbReference type="Gene3D" id="3.40.1000.30">
    <property type="match status" value="1"/>
</dbReference>
<keyword evidence="6" id="KW-0597">Phosphoprotein</keyword>
<evidence type="ECO:0000256" key="7">
    <source>
        <dbReference type="ARBA" id="ARBA00022824"/>
    </source>
</evidence>
<dbReference type="Proteomes" id="UP000053831">
    <property type="component" value="Unassembled WGS sequence"/>
</dbReference>
<keyword evidence="4" id="KW-0488">Methylation</keyword>
<dbReference type="STRING" id="150374.A0A0M8N0T8"/>
<comment type="subcellular location">
    <subcellularLocation>
        <location evidence="2">Cytoplasm</location>
    </subcellularLocation>
    <subcellularLocation>
        <location evidence="1">Endoplasmic reticulum</location>
    </subcellularLocation>
</comment>
<keyword evidence="9" id="KW-0007">Acetylation</keyword>
<dbReference type="GO" id="GO:0004866">
    <property type="term" value="F:endopeptidase inhibitor activity"/>
    <property type="evidence" value="ECO:0007669"/>
    <property type="project" value="InterPro"/>
</dbReference>
<evidence type="ECO:0000256" key="1">
    <source>
        <dbReference type="ARBA" id="ARBA00004240"/>
    </source>
</evidence>
<keyword evidence="15" id="KW-1185">Reference proteome</keyword>
<dbReference type="InterPro" id="IPR013886">
    <property type="entry name" value="PI31_Prot_C"/>
</dbReference>
<evidence type="ECO:0000256" key="2">
    <source>
        <dbReference type="ARBA" id="ARBA00004496"/>
    </source>
</evidence>
<comment type="similarity">
    <text evidence="3">Belongs to the proteasome inhibitor PI31 family.</text>
</comment>
<keyword evidence="7" id="KW-0256">Endoplasmic reticulum</keyword>
<evidence type="ECO:0000256" key="6">
    <source>
        <dbReference type="ARBA" id="ARBA00022553"/>
    </source>
</evidence>
<dbReference type="GO" id="GO:0043161">
    <property type="term" value="P:proteasome-mediated ubiquitin-dependent protein catabolic process"/>
    <property type="evidence" value="ECO:0007669"/>
    <property type="project" value="InterPro"/>
</dbReference>
<evidence type="ECO:0000259" key="13">
    <source>
        <dbReference type="Pfam" id="PF11566"/>
    </source>
</evidence>